<dbReference type="OrthoDB" id="2885291at2"/>
<organism evidence="1 2">
    <name type="scientific">Robertmurraya kyonggiensis</name>
    <dbReference type="NCBI Taxonomy" id="1037680"/>
    <lineage>
        <taxon>Bacteria</taxon>
        <taxon>Bacillati</taxon>
        <taxon>Bacillota</taxon>
        <taxon>Bacilli</taxon>
        <taxon>Bacillales</taxon>
        <taxon>Bacillaceae</taxon>
        <taxon>Robertmurraya</taxon>
    </lineage>
</organism>
<dbReference type="EMBL" id="SWBM01000005">
    <property type="protein sequence ID" value="TKC15328.1"/>
    <property type="molecule type" value="Genomic_DNA"/>
</dbReference>
<evidence type="ECO:0000313" key="1">
    <source>
        <dbReference type="EMBL" id="TKC15328.1"/>
    </source>
</evidence>
<accession>A0A4U1D0Q7</accession>
<keyword evidence="2" id="KW-1185">Reference proteome</keyword>
<dbReference type="RefSeq" id="WP_136832935.1">
    <property type="nucleotide sequence ID" value="NZ_SWBM01000005.1"/>
</dbReference>
<name>A0A4U1D0Q7_9BACI</name>
<protein>
    <submittedName>
        <fullName evidence="1">Uncharacterized protein</fullName>
    </submittedName>
</protein>
<gene>
    <name evidence="1" type="ORF">FA727_18035</name>
</gene>
<sequence length="63" mass="6622">MSAASDILASLPPGYPVDRVCVDGTFQDTTNFVIVNNGLAYFNSPQGLLVFNVSSIDGLDLTA</sequence>
<proteinExistence type="predicted"/>
<comment type="caution">
    <text evidence="1">The sequence shown here is derived from an EMBL/GenBank/DDBJ whole genome shotgun (WGS) entry which is preliminary data.</text>
</comment>
<reference evidence="1 2" key="1">
    <citation type="journal article" date="2011" name="J. Microbiol.">
        <title>Bacillus kyonggiensis sp. nov., isolated from soil of a lettuce field.</title>
        <authorList>
            <person name="Dong K."/>
            <person name="Lee S."/>
        </authorList>
    </citation>
    <scope>NUCLEOTIDE SEQUENCE [LARGE SCALE GENOMIC DNA]</scope>
    <source>
        <strain evidence="1 2">NB22</strain>
    </source>
</reference>
<evidence type="ECO:0000313" key="2">
    <source>
        <dbReference type="Proteomes" id="UP000307756"/>
    </source>
</evidence>
<dbReference type="AlphaFoldDB" id="A0A4U1D0Q7"/>
<dbReference type="Proteomes" id="UP000307756">
    <property type="component" value="Unassembled WGS sequence"/>
</dbReference>